<dbReference type="Pfam" id="PF13464">
    <property type="entry name" value="RodZ_C"/>
    <property type="match status" value="1"/>
</dbReference>
<feature type="domain" description="Cytoskeleton protein RodZ-like C-terminal" evidence="2">
    <location>
        <begin position="203"/>
        <end position="271"/>
    </location>
</feature>
<dbReference type="InterPro" id="IPR025194">
    <property type="entry name" value="RodZ-like_C"/>
</dbReference>
<dbReference type="PANTHER" id="PTHR34475:SF1">
    <property type="entry name" value="CYTOSKELETON PROTEIN RODZ"/>
    <property type="match status" value="1"/>
</dbReference>
<name>A0A9W6G449_9BACT</name>
<evidence type="ECO:0000256" key="1">
    <source>
        <dbReference type="SAM" id="MobiDB-lite"/>
    </source>
</evidence>
<dbReference type="GO" id="GO:0003677">
    <property type="term" value="F:DNA binding"/>
    <property type="evidence" value="ECO:0007669"/>
    <property type="project" value="UniProtKB-KW"/>
</dbReference>
<proteinExistence type="predicted"/>
<dbReference type="RefSeq" id="WP_214184827.1">
    <property type="nucleotide sequence ID" value="NZ_BSDS01000002.1"/>
</dbReference>
<protein>
    <submittedName>
        <fullName evidence="3">DNA-binding protein</fullName>
    </submittedName>
</protein>
<keyword evidence="4" id="KW-1185">Reference proteome</keyword>
<dbReference type="InterPro" id="IPR001387">
    <property type="entry name" value="Cro/C1-type_HTH"/>
</dbReference>
<dbReference type="SUPFAM" id="SSF47413">
    <property type="entry name" value="lambda repressor-like DNA-binding domains"/>
    <property type="match status" value="1"/>
</dbReference>
<feature type="region of interest" description="Disordered" evidence="1">
    <location>
        <begin position="1"/>
        <end position="31"/>
    </location>
</feature>
<dbReference type="PANTHER" id="PTHR34475">
    <property type="match status" value="1"/>
</dbReference>
<feature type="compositionally biased region" description="Basic and acidic residues" evidence="1">
    <location>
        <begin position="19"/>
        <end position="31"/>
    </location>
</feature>
<gene>
    <name evidence="3" type="ORF">GHYDROH2_35090</name>
</gene>
<dbReference type="EMBL" id="BSDS01000002">
    <property type="protein sequence ID" value="GLI40008.1"/>
    <property type="molecule type" value="Genomic_DNA"/>
</dbReference>
<evidence type="ECO:0000259" key="2">
    <source>
        <dbReference type="Pfam" id="PF13464"/>
    </source>
</evidence>
<dbReference type="Proteomes" id="UP001144352">
    <property type="component" value="Unassembled WGS sequence"/>
</dbReference>
<dbReference type="AlphaFoldDB" id="A0A9W6G449"/>
<sequence length="280" mass="29901">MSDALTPGKGGTSIGILLRETRESRGESREDAARVTRIGKNYLAALEEESFDKLPSSAYVKGFLRVYGKHLGLSPDDLIARYEEKLAPAPATEQVKDEGGGAPPVVRLAIPPIRNRWMIPLVLLALVLVTATIIPQREPAPVRPVPEPVPARVLLPPPPVQSPLSSVAAAPLSKQEAPAESAEATSPEAAVPSTMPGGMVLKLKVNQDCWLDITIDGAVSQQYDLKAGDLIEWKGERFFSLDLGNAGGVEAEFNGKVLPSFGEAGKTAHVTLPAEYTEEQ</sequence>
<dbReference type="InterPro" id="IPR010982">
    <property type="entry name" value="Lambda_DNA-bd_dom_sf"/>
</dbReference>
<evidence type="ECO:0000313" key="3">
    <source>
        <dbReference type="EMBL" id="GLI40008.1"/>
    </source>
</evidence>
<accession>A0A9W6G449</accession>
<keyword evidence="3" id="KW-0238">DNA-binding</keyword>
<dbReference type="CDD" id="cd00093">
    <property type="entry name" value="HTH_XRE"/>
    <property type="match status" value="1"/>
</dbReference>
<dbReference type="Gene3D" id="1.10.260.40">
    <property type="entry name" value="lambda repressor-like DNA-binding domains"/>
    <property type="match status" value="1"/>
</dbReference>
<feature type="region of interest" description="Disordered" evidence="1">
    <location>
        <begin position="165"/>
        <end position="193"/>
    </location>
</feature>
<dbReference type="Pfam" id="PF13413">
    <property type="entry name" value="HTH_25"/>
    <property type="match status" value="1"/>
</dbReference>
<organism evidence="3 4">
    <name type="scientific">Geobacter hydrogenophilus</name>
    <dbReference type="NCBI Taxonomy" id="40983"/>
    <lineage>
        <taxon>Bacteria</taxon>
        <taxon>Pseudomonadati</taxon>
        <taxon>Thermodesulfobacteriota</taxon>
        <taxon>Desulfuromonadia</taxon>
        <taxon>Geobacterales</taxon>
        <taxon>Geobacteraceae</taxon>
        <taxon>Geobacter</taxon>
    </lineage>
</organism>
<dbReference type="InterPro" id="IPR050400">
    <property type="entry name" value="Bact_Cytoskel_RodZ"/>
</dbReference>
<comment type="caution">
    <text evidence="3">The sequence shown here is derived from an EMBL/GenBank/DDBJ whole genome shotgun (WGS) entry which is preliminary data.</text>
</comment>
<reference evidence="3" key="1">
    <citation type="submission" date="2022-12" db="EMBL/GenBank/DDBJ databases">
        <title>Reference genome sequencing for broad-spectrum identification of bacterial and archaeal isolates by mass spectrometry.</title>
        <authorList>
            <person name="Sekiguchi Y."/>
            <person name="Tourlousse D.M."/>
        </authorList>
    </citation>
    <scope>NUCLEOTIDE SEQUENCE</scope>
    <source>
        <strain evidence="3">H2</strain>
    </source>
</reference>
<evidence type="ECO:0000313" key="4">
    <source>
        <dbReference type="Proteomes" id="UP001144352"/>
    </source>
</evidence>